<evidence type="ECO:0000313" key="2">
    <source>
        <dbReference type="EMBL" id="EDP16026.1"/>
    </source>
</evidence>
<proteinExistence type="predicted"/>
<dbReference type="PaxDb" id="411902-CLOBOL_04197"/>
<dbReference type="RefSeq" id="WP_007037384.1">
    <property type="nucleotide sequence ID" value="NZ_DS480690.1"/>
</dbReference>
<feature type="compositionally biased region" description="Polar residues" evidence="1">
    <location>
        <begin position="1"/>
        <end position="30"/>
    </location>
</feature>
<dbReference type="HOGENOM" id="CLU_3078348_0_0_9"/>
<gene>
    <name evidence="2" type="ORF">CLOBOL_04197</name>
</gene>
<comment type="caution">
    <text evidence="2">The sequence shown here is derived from an EMBL/GenBank/DDBJ whole genome shotgun (WGS) entry which is preliminary data.</text>
</comment>
<dbReference type="EMBL" id="ABCC02000033">
    <property type="protein sequence ID" value="EDP16026.1"/>
    <property type="molecule type" value="Genomic_DNA"/>
</dbReference>
<dbReference type="AlphaFoldDB" id="A8RV29"/>
<dbReference type="Proteomes" id="UP000005396">
    <property type="component" value="Unassembled WGS sequence"/>
</dbReference>
<evidence type="ECO:0000313" key="3">
    <source>
        <dbReference type="Proteomes" id="UP000005396"/>
    </source>
</evidence>
<reference evidence="2 3" key="2">
    <citation type="submission" date="2007-09" db="EMBL/GenBank/DDBJ databases">
        <title>Draft genome sequence of Clostridium bolteae (ATCC BAA-613).</title>
        <authorList>
            <person name="Sudarsanam P."/>
            <person name="Ley R."/>
            <person name="Guruge J."/>
            <person name="Turnbaugh P.J."/>
            <person name="Mahowald M."/>
            <person name="Liep D."/>
            <person name="Gordon J."/>
        </authorList>
    </citation>
    <scope>NUCLEOTIDE SEQUENCE [LARGE SCALE GENOMIC DNA]</scope>
    <source>
        <strain evidence="3">ATCC BAA-613 / DSM 15670 / CCUG 46953 / JCM 12243 / WAL 16351</strain>
    </source>
</reference>
<feature type="region of interest" description="Disordered" evidence="1">
    <location>
        <begin position="1"/>
        <end position="52"/>
    </location>
</feature>
<name>A8RV29_ENTBW</name>
<evidence type="ECO:0000256" key="1">
    <source>
        <dbReference type="SAM" id="MobiDB-lite"/>
    </source>
</evidence>
<protein>
    <submittedName>
        <fullName evidence="2">Uncharacterized protein</fullName>
    </submittedName>
</protein>
<organism evidence="2 3">
    <name type="scientific">Enterocloster bolteae (strain ATCC BAA-613 / DSM 15670 / CCUG 46953 / JCM 12243 / WAL 16351)</name>
    <name type="common">Clostridium bolteae</name>
    <dbReference type="NCBI Taxonomy" id="411902"/>
    <lineage>
        <taxon>Bacteria</taxon>
        <taxon>Bacillati</taxon>
        <taxon>Bacillota</taxon>
        <taxon>Clostridia</taxon>
        <taxon>Lachnospirales</taxon>
        <taxon>Lachnospiraceae</taxon>
        <taxon>Enterocloster</taxon>
    </lineage>
</organism>
<accession>A8RV29</accession>
<sequence>MLQNAVNQKPVNQKPVNQKPVNQKPANNTETGKEDSCRILTKGGENIRLPIE</sequence>
<reference evidence="2 3" key="1">
    <citation type="submission" date="2007-08" db="EMBL/GenBank/DDBJ databases">
        <authorList>
            <person name="Fulton L."/>
            <person name="Clifton S."/>
            <person name="Fulton B."/>
            <person name="Xu J."/>
            <person name="Minx P."/>
            <person name="Pepin K.H."/>
            <person name="Johnson M."/>
            <person name="Thiruvilangam P."/>
            <person name="Bhonagiri V."/>
            <person name="Nash W.E."/>
            <person name="Mardis E.R."/>
            <person name="Wilson R.K."/>
        </authorList>
    </citation>
    <scope>NUCLEOTIDE SEQUENCE [LARGE SCALE GENOMIC DNA]</scope>
    <source>
        <strain evidence="3">ATCC BAA-613 / DSM 15670 / CCUG 46953 / JCM 12243 / WAL 16351</strain>
    </source>
</reference>